<dbReference type="EMBL" id="BSYO01000034">
    <property type="protein sequence ID" value="GMH28550.1"/>
    <property type="molecule type" value="Genomic_DNA"/>
</dbReference>
<evidence type="ECO:0000256" key="8">
    <source>
        <dbReference type="SAM" id="SignalP"/>
    </source>
</evidence>
<dbReference type="InterPro" id="IPR051238">
    <property type="entry name" value="GDSL_esterase/lipase"/>
</dbReference>
<feature type="chain" id="PRO_5041985885" description="GDSL esterase/lipase" evidence="8">
    <location>
        <begin position="29"/>
        <end position="364"/>
    </location>
</feature>
<evidence type="ECO:0000256" key="5">
    <source>
        <dbReference type="ARBA" id="ARBA00022801"/>
    </source>
</evidence>
<comment type="similarity">
    <text evidence="2">Belongs to the 'GDSL' lipolytic enzyme family.</text>
</comment>
<dbReference type="Pfam" id="PF00657">
    <property type="entry name" value="Lipase_GDSL"/>
    <property type="match status" value="1"/>
</dbReference>
<dbReference type="PANTHER" id="PTHR45650:SF4">
    <property type="entry name" value="GDSL-LIKE LIPASE_ACYLHYDROLASE FAMILY PROTEIN, EXPRESSED"/>
    <property type="match status" value="1"/>
</dbReference>
<keyword evidence="4 8" id="KW-0732">Signal</keyword>
<evidence type="ECO:0000256" key="2">
    <source>
        <dbReference type="ARBA" id="ARBA00008668"/>
    </source>
</evidence>
<protein>
    <recommendedName>
        <fullName evidence="11">GDSL esterase/lipase</fullName>
    </recommendedName>
</protein>
<dbReference type="InterPro" id="IPR035669">
    <property type="entry name" value="SGNH_plant_lipase-like"/>
</dbReference>
<dbReference type="GO" id="GO:0016042">
    <property type="term" value="P:lipid catabolic process"/>
    <property type="evidence" value="ECO:0007669"/>
    <property type="project" value="UniProtKB-KW"/>
</dbReference>
<dbReference type="Gene3D" id="3.40.50.1110">
    <property type="entry name" value="SGNH hydrolase"/>
    <property type="match status" value="1"/>
</dbReference>
<dbReference type="PANTHER" id="PTHR45650">
    <property type="entry name" value="GDSL-LIKE LIPASE/ACYLHYDROLASE-RELATED"/>
    <property type="match status" value="1"/>
</dbReference>
<keyword evidence="10" id="KW-1185">Reference proteome</keyword>
<dbReference type="InterPro" id="IPR036514">
    <property type="entry name" value="SGNH_hydro_sf"/>
</dbReference>
<organism evidence="9 10">
    <name type="scientific">Nepenthes gracilis</name>
    <name type="common">Slender pitcher plant</name>
    <dbReference type="NCBI Taxonomy" id="150966"/>
    <lineage>
        <taxon>Eukaryota</taxon>
        <taxon>Viridiplantae</taxon>
        <taxon>Streptophyta</taxon>
        <taxon>Embryophyta</taxon>
        <taxon>Tracheophyta</taxon>
        <taxon>Spermatophyta</taxon>
        <taxon>Magnoliopsida</taxon>
        <taxon>eudicotyledons</taxon>
        <taxon>Gunneridae</taxon>
        <taxon>Pentapetalae</taxon>
        <taxon>Caryophyllales</taxon>
        <taxon>Nepenthaceae</taxon>
        <taxon>Nepenthes</taxon>
    </lineage>
</organism>
<keyword evidence="7" id="KW-0443">Lipid metabolism</keyword>
<evidence type="ECO:0000256" key="1">
    <source>
        <dbReference type="ARBA" id="ARBA00004613"/>
    </source>
</evidence>
<dbReference type="SUPFAM" id="SSF52266">
    <property type="entry name" value="SGNH hydrolase"/>
    <property type="match status" value="1"/>
</dbReference>
<sequence>MGIFPKRGSEIIFRVVVVAAAWWSSCSAKRLPAVFVFGDSLVDVGNNNYLPTVTKANSIPNGIDFGRPTGRFTNGRTIVDIIGQEFGLKEFGRPYLDPTTAGSVILEGVNYASAGGGILNRSGMIYGARISMDEQLSYFANTKQEIISMIGEAAAMELIRNSLFPVVMGSNDFITNYLSPLVNHGDQSPEMFVDAMVSRFRIQLTRLYNMGARKIPVANVGPIGCVPYERDANPYAGDDCVALPNQLAQSFNSKLKNLVTELGHALKGSMFIYLDVYRIFANLLLNYSSYGFENGNSACCHVAGRFGGLIPCGPVSKVCVDRTKYVFWDPFHPSDASNVIIANLLINGGTDVATPINIRQLVNS</sequence>
<dbReference type="Proteomes" id="UP001279734">
    <property type="component" value="Unassembled WGS sequence"/>
</dbReference>
<evidence type="ECO:0000256" key="4">
    <source>
        <dbReference type="ARBA" id="ARBA00022729"/>
    </source>
</evidence>
<evidence type="ECO:0000313" key="10">
    <source>
        <dbReference type="Proteomes" id="UP001279734"/>
    </source>
</evidence>
<comment type="caution">
    <text evidence="9">The sequence shown here is derived from an EMBL/GenBank/DDBJ whole genome shotgun (WGS) entry which is preliminary data.</text>
</comment>
<comment type="subcellular location">
    <subcellularLocation>
        <location evidence="1">Secreted</location>
    </subcellularLocation>
</comment>
<dbReference type="CDD" id="cd01837">
    <property type="entry name" value="SGNH_plant_lipase_like"/>
    <property type="match status" value="1"/>
</dbReference>
<keyword evidence="5" id="KW-0378">Hydrolase</keyword>
<dbReference type="GO" id="GO:0016788">
    <property type="term" value="F:hydrolase activity, acting on ester bonds"/>
    <property type="evidence" value="ECO:0007669"/>
    <property type="project" value="InterPro"/>
</dbReference>
<gene>
    <name evidence="9" type="ORF">Nepgr_030393</name>
</gene>
<keyword evidence="3" id="KW-0964">Secreted</keyword>
<evidence type="ECO:0008006" key="11">
    <source>
        <dbReference type="Google" id="ProtNLM"/>
    </source>
</evidence>
<dbReference type="AlphaFoldDB" id="A0AAD3TEI9"/>
<evidence type="ECO:0000313" key="9">
    <source>
        <dbReference type="EMBL" id="GMH28550.1"/>
    </source>
</evidence>
<accession>A0AAD3TEI9</accession>
<feature type="signal peptide" evidence="8">
    <location>
        <begin position="1"/>
        <end position="28"/>
    </location>
</feature>
<keyword evidence="6" id="KW-0442">Lipid degradation</keyword>
<name>A0AAD3TEI9_NEPGR</name>
<reference evidence="9" key="1">
    <citation type="submission" date="2023-05" db="EMBL/GenBank/DDBJ databases">
        <title>Nepenthes gracilis genome sequencing.</title>
        <authorList>
            <person name="Fukushima K."/>
        </authorList>
    </citation>
    <scope>NUCLEOTIDE SEQUENCE</scope>
    <source>
        <strain evidence="9">SING2019-196</strain>
    </source>
</reference>
<proteinExistence type="inferred from homology"/>
<evidence type="ECO:0000256" key="3">
    <source>
        <dbReference type="ARBA" id="ARBA00022525"/>
    </source>
</evidence>
<evidence type="ECO:0000256" key="6">
    <source>
        <dbReference type="ARBA" id="ARBA00022963"/>
    </source>
</evidence>
<evidence type="ECO:0000256" key="7">
    <source>
        <dbReference type="ARBA" id="ARBA00023098"/>
    </source>
</evidence>
<dbReference type="InterPro" id="IPR001087">
    <property type="entry name" value="GDSL"/>
</dbReference>
<dbReference type="PROSITE" id="PS51257">
    <property type="entry name" value="PROKAR_LIPOPROTEIN"/>
    <property type="match status" value="1"/>
</dbReference>
<dbReference type="GO" id="GO:0005576">
    <property type="term" value="C:extracellular region"/>
    <property type="evidence" value="ECO:0007669"/>
    <property type="project" value="UniProtKB-SubCell"/>
</dbReference>